<keyword evidence="1" id="KW-1133">Transmembrane helix</keyword>
<keyword evidence="1" id="KW-0472">Membrane</keyword>
<name>A0A8D2L0A6_VARKO</name>
<evidence type="ECO:0000313" key="2">
    <source>
        <dbReference type="Ensembl" id="ENSVKKP00000014840.1"/>
    </source>
</evidence>
<feature type="transmembrane region" description="Helical" evidence="1">
    <location>
        <begin position="44"/>
        <end position="64"/>
    </location>
</feature>
<evidence type="ECO:0000313" key="3">
    <source>
        <dbReference type="Proteomes" id="UP000694545"/>
    </source>
</evidence>
<dbReference type="AlphaFoldDB" id="A0A8D2L0A6"/>
<proteinExistence type="predicted"/>
<organism evidence="2 3">
    <name type="scientific">Varanus komodoensis</name>
    <name type="common">Komodo dragon</name>
    <dbReference type="NCBI Taxonomy" id="61221"/>
    <lineage>
        <taxon>Eukaryota</taxon>
        <taxon>Metazoa</taxon>
        <taxon>Chordata</taxon>
        <taxon>Craniata</taxon>
        <taxon>Vertebrata</taxon>
        <taxon>Euteleostomi</taxon>
        <taxon>Lepidosauria</taxon>
        <taxon>Squamata</taxon>
        <taxon>Bifurcata</taxon>
        <taxon>Unidentata</taxon>
        <taxon>Episquamata</taxon>
        <taxon>Toxicofera</taxon>
        <taxon>Anguimorpha</taxon>
        <taxon>Paleoanguimorpha</taxon>
        <taxon>Varanoidea</taxon>
        <taxon>Varanidae</taxon>
        <taxon>Varanus</taxon>
    </lineage>
</organism>
<accession>A0A8D2L0A6</accession>
<reference evidence="2" key="2">
    <citation type="submission" date="2025-09" db="UniProtKB">
        <authorList>
            <consortium name="Ensembl"/>
        </authorList>
    </citation>
    <scope>IDENTIFICATION</scope>
</reference>
<keyword evidence="3" id="KW-1185">Reference proteome</keyword>
<dbReference type="Ensembl" id="ENSVKKT00000015198.1">
    <property type="protein sequence ID" value="ENSVKKP00000014840.1"/>
    <property type="gene ID" value="ENSVKKG00000010196.1"/>
</dbReference>
<sequence length="113" mass="12710">RSSGRTPRLTCTEWPFQEPCRNPALSVIQLLAKTCKFLEFGGGFLPLLVGLCPCLDLIALFSAFRRLSLVHSKLCSLLPCHFSFFLLCNGRDLFYYCPWHGLGEKAGCNSKHK</sequence>
<keyword evidence="1" id="KW-0812">Transmembrane</keyword>
<evidence type="ECO:0000256" key="1">
    <source>
        <dbReference type="SAM" id="Phobius"/>
    </source>
</evidence>
<protein>
    <submittedName>
        <fullName evidence="2">Uncharacterized protein</fullName>
    </submittedName>
</protein>
<dbReference type="Proteomes" id="UP000694545">
    <property type="component" value="Unplaced"/>
</dbReference>
<reference evidence="2" key="1">
    <citation type="submission" date="2025-08" db="UniProtKB">
        <authorList>
            <consortium name="Ensembl"/>
        </authorList>
    </citation>
    <scope>IDENTIFICATION</scope>
</reference>